<dbReference type="Gene3D" id="3.40.630.10">
    <property type="entry name" value="Zn peptidases"/>
    <property type="match status" value="1"/>
</dbReference>
<dbReference type="Pfam" id="PF21337">
    <property type="entry name" value="Peptidase_M17_N_1"/>
    <property type="match status" value="1"/>
</dbReference>
<dbReference type="InterPro" id="IPR000819">
    <property type="entry name" value="Peptidase_M17_C"/>
</dbReference>
<keyword evidence="5" id="KW-0464">Manganese</keyword>
<reference evidence="7 9" key="1">
    <citation type="submission" date="2021-03" db="EMBL/GenBank/DDBJ databases">
        <title>Draft genome and methylome analysis of Thiotrix fructosivoruns ATCC 49748.</title>
        <authorList>
            <person name="Fomenkov A."/>
            <person name="Grabovich M.Y."/>
            <person name="Roberts R.J."/>
        </authorList>
    </citation>
    <scope>NUCLEOTIDE SEQUENCE [LARGE SCALE GENOMIC DNA]</scope>
    <source>
        <strain evidence="7 9">ATCC 49748</strain>
    </source>
</reference>
<dbReference type="PANTHER" id="PTHR11963:SF20">
    <property type="entry name" value="PEPTIDASE B"/>
    <property type="match status" value="1"/>
</dbReference>
<dbReference type="Pfam" id="PF00883">
    <property type="entry name" value="Peptidase_M17"/>
    <property type="match status" value="1"/>
</dbReference>
<accession>A0A8B0SG48</accession>
<keyword evidence="2 8" id="KW-0031">Aminopeptidase</keyword>
<dbReference type="PROSITE" id="PS00631">
    <property type="entry name" value="CYTOSOL_AP"/>
    <property type="match status" value="1"/>
</dbReference>
<evidence type="ECO:0000256" key="5">
    <source>
        <dbReference type="ARBA" id="ARBA00023211"/>
    </source>
</evidence>
<keyword evidence="4" id="KW-0378">Hydrolase</keyword>
<name>A0A8B0SG48_9GAMM</name>
<reference evidence="8" key="2">
    <citation type="submission" date="2021-04" db="EMBL/GenBank/DDBJ databases">
        <title>Complete Genome and methylome analysis of Thiothrix fructosivorans ATCC 49748.</title>
        <authorList>
            <person name="Fomenkov A."/>
            <person name="Sun L."/>
            <person name="Vincze T."/>
            <person name="Grabovich M.Y."/>
            <person name="Roberts R.J."/>
        </authorList>
    </citation>
    <scope>NUCLEOTIDE SEQUENCE</scope>
    <source>
        <strain evidence="8">ATCC 49748</strain>
    </source>
</reference>
<evidence type="ECO:0000313" key="7">
    <source>
        <dbReference type="EMBL" id="MBO0614966.1"/>
    </source>
</evidence>
<dbReference type="SUPFAM" id="SSF53187">
    <property type="entry name" value="Zn-dependent exopeptidases"/>
    <property type="match status" value="1"/>
</dbReference>
<protein>
    <submittedName>
        <fullName evidence="8">Leucyl aminopeptidase family protein</fullName>
    </submittedName>
</protein>
<dbReference type="PRINTS" id="PR00481">
    <property type="entry name" value="LAMNOPPTDASE"/>
</dbReference>
<evidence type="ECO:0000256" key="3">
    <source>
        <dbReference type="ARBA" id="ARBA00022670"/>
    </source>
</evidence>
<proteinExistence type="inferred from homology"/>
<dbReference type="GO" id="GO:0006508">
    <property type="term" value="P:proteolysis"/>
    <property type="evidence" value="ECO:0007669"/>
    <property type="project" value="UniProtKB-KW"/>
</dbReference>
<evidence type="ECO:0000256" key="1">
    <source>
        <dbReference type="ARBA" id="ARBA00009528"/>
    </source>
</evidence>
<dbReference type="InterPro" id="IPR043472">
    <property type="entry name" value="Macro_dom-like"/>
</dbReference>
<evidence type="ECO:0000256" key="2">
    <source>
        <dbReference type="ARBA" id="ARBA00022438"/>
    </source>
</evidence>
<dbReference type="AlphaFoldDB" id="A0A8B0SG48"/>
<dbReference type="Gene3D" id="3.40.220.10">
    <property type="entry name" value="Leucine Aminopeptidase, subunit E, domain 1"/>
    <property type="match status" value="1"/>
</dbReference>
<dbReference type="InterPro" id="IPR011356">
    <property type="entry name" value="Leucine_aapep/pepB"/>
</dbReference>
<dbReference type="EMBL" id="CP072748">
    <property type="protein sequence ID" value="QTX09769.1"/>
    <property type="molecule type" value="Genomic_DNA"/>
</dbReference>
<keyword evidence="3" id="KW-0645">Protease</keyword>
<evidence type="ECO:0000256" key="4">
    <source>
        <dbReference type="ARBA" id="ARBA00022801"/>
    </source>
</evidence>
<gene>
    <name evidence="8" type="ORF">J1836_014270</name>
    <name evidence="7" type="ORF">J1836_18880</name>
</gene>
<dbReference type="CDD" id="cd00433">
    <property type="entry name" value="Peptidase_M17"/>
    <property type="match status" value="1"/>
</dbReference>
<keyword evidence="9" id="KW-1185">Reference proteome</keyword>
<evidence type="ECO:0000313" key="8">
    <source>
        <dbReference type="EMBL" id="QTX09769.1"/>
    </source>
</evidence>
<sequence length="457" mass="49823">MFTQEKPENSVGIYPLMPQTWEAVRVSLPDAEREWAKLHDFNAKAGQLCLLPNGQGGISKVLAGYDAAEGVRWAVAALPNKLPRGHYHLCSDWSDAEVLQASIGWGLGYYRFEHYTKPDNKARPVLYLASAQQERAKAFVQAVALVRDLINQPANHMMPEQLSVATAHLARAFDADFSEVVGDDLLAQNYPAIHAVGRASAHVPRLLTLRWGNPDHPAVTLVGKGVCFDTGGLDIKPSQFMRLMKKDMGGAAHVLGLAQLIMQLQLPVQLRVLIAAVDNAIGGDAFRPGDILATRAGKSVEVDNTDAEGRLVLCDALAEAATHKPDVLMDFATLTGAARVALGTEIPVFFSNNKALTVKLQEASASSEELIWNLPLHRAYFEQLNSRCADFTNSGGSYGGAITAALFLNEFVPDTIPWVHFDVMAWNNRDRAGRPTGGEAMGLFAVYDYLDTVYRSK</sequence>
<evidence type="ECO:0000259" key="6">
    <source>
        <dbReference type="PROSITE" id="PS00631"/>
    </source>
</evidence>
<dbReference type="PANTHER" id="PTHR11963">
    <property type="entry name" value="LEUCINE AMINOPEPTIDASE-RELATED"/>
    <property type="match status" value="1"/>
</dbReference>
<dbReference type="GO" id="GO:0070006">
    <property type="term" value="F:metalloaminopeptidase activity"/>
    <property type="evidence" value="ECO:0007669"/>
    <property type="project" value="InterPro"/>
</dbReference>
<dbReference type="GO" id="GO:0030145">
    <property type="term" value="F:manganese ion binding"/>
    <property type="evidence" value="ECO:0007669"/>
    <property type="project" value="InterPro"/>
</dbReference>
<organism evidence="8">
    <name type="scientific">Thiothrix fructosivorans</name>
    <dbReference type="NCBI Taxonomy" id="111770"/>
    <lineage>
        <taxon>Bacteria</taxon>
        <taxon>Pseudomonadati</taxon>
        <taxon>Pseudomonadota</taxon>
        <taxon>Gammaproteobacteria</taxon>
        <taxon>Thiotrichales</taxon>
        <taxon>Thiotrichaceae</taxon>
        <taxon>Thiothrix</taxon>
    </lineage>
</organism>
<dbReference type="GO" id="GO:0005737">
    <property type="term" value="C:cytoplasm"/>
    <property type="evidence" value="ECO:0007669"/>
    <property type="project" value="InterPro"/>
</dbReference>
<evidence type="ECO:0000313" key="9">
    <source>
        <dbReference type="Proteomes" id="UP000664466"/>
    </source>
</evidence>
<comment type="similarity">
    <text evidence="1">Belongs to the peptidase M17 family.</text>
</comment>
<dbReference type="Proteomes" id="UP000664466">
    <property type="component" value="Unassembled WGS sequence"/>
</dbReference>
<dbReference type="EMBL" id="JAFMPM010000008">
    <property type="protein sequence ID" value="MBO0614966.1"/>
    <property type="molecule type" value="Genomic_DNA"/>
</dbReference>
<feature type="domain" description="Cytosol aminopeptidase" evidence="6">
    <location>
        <begin position="304"/>
        <end position="311"/>
    </location>
</feature>
<dbReference type="InterPro" id="IPR048816">
    <property type="entry name" value="Peptidase_M17_N_1"/>
</dbReference>
<dbReference type="RefSeq" id="WP_207252660.1">
    <property type="nucleotide sequence ID" value="NZ_JAFMPM010000008.1"/>
</dbReference>